<dbReference type="GO" id="GO:0043813">
    <property type="term" value="F:phosphatidylinositol-3,5-bisphosphate 5-phosphatase activity"/>
    <property type="evidence" value="ECO:0007669"/>
    <property type="project" value="InterPro"/>
</dbReference>
<dbReference type="EMBL" id="JACGWM010000011">
    <property type="protein sequence ID" value="KAL0341799.1"/>
    <property type="molecule type" value="Genomic_DNA"/>
</dbReference>
<proteinExistence type="predicted"/>
<evidence type="ECO:0000256" key="6">
    <source>
        <dbReference type="ARBA" id="ARBA00023464"/>
    </source>
</evidence>
<dbReference type="GO" id="GO:0005774">
    <property type="term" value="C:vacuolar membrane"/>
    <property type="evidence" value="ECO:0007669"/>
    <property type="project" value="UniProtKB-SubCell"/>
</dbReference>
<reference evidence="8" key="2">
    <citation type="journal article" date="2024" name="Plant">
        <title>Genomic evolution and insights into agronomic trait innovations of Sesamum species.</title>
        <authorList>
            <person name="Miao H."/>
            <person name="Wang L."/>
            <person name="Qu L."/>
            <person name="Liu H."/>
            <person name="Sun Y."/>
            <person name="Le M."/>
            <person name="Wang Q."/>
            <person name="Wei S."/>
            <person name="Zheng Y."/>
            <person name="Lin W."/>
            <person name="Duan Y."/>
            <person name="Cao H."/>
            <person name="Xiong S."/>
            <person name="Wang X."/>
            <person name="Wei L."/>
            <person name="Li C."/>
            <person name="Ma Q."/>
            <person name="Ju M."/>
            <person name="Zhao R."/>
            <person name="Li G."/>
            <person name="Mu C."/>
            <person name="Tian Q."/>
            <person name="Mei H."/>
            <person name="Zhang T."/>
            <person name="Gao T."/>
            <person name="Zhang H."/>
        </authorList>
    </citation>
    <scope>NUCLEOTIDE SEQUENCE</scope>
    <source>
        <strain evidence="8">KEN8</strain>
    </source>
</reference>
<keyword evidence="4" id="KW-0472">Membrane</keyword>
<evidence type="ECO:0000259" key="7">
    <source>
        <dbReference type="PROSITE" id="PS50275"/>
    </source>
</evidence>
<evidence type="ECO:0000256" key="2">
    <source>
        <dbReference type="ARBA" id="ARBA00022554"/>
    </source>
</evidence>
<dbReference type="InterPro" id="IPR043573">
    <property type="entry name" value="Fig4-like"/>
</dbReference>
<keyword evidence="3" id="KW-0378">Hydrolase</keyword>
<dbReference type="PROSITE" id="PS50275">
    <property type="entry name" value="SAC"/>
    <property type="match status" value="1"/>
</dbReference>
<dbReference type="GO" id="GO:0046856">
    <property type="term" value="P:phosphatidylinositol dephosphorylation"/>
    <property type="evidence" value="ECO:0007669"/>
    <property type="project" value="InterPro"/>
</dbReference>
<evidence type="ECO:0000256" key="5">
    <source>
        <dbReference type="ARBA" id="ARBA00023337"/>
    </source>
</evidence>
<dbReference type="AlphaFoldDB" id="A0AAW2NFX7"/>
<comment type="subunit">
    <text evidence="6">Component of the PI(3,5)P2 regulatory complex at least composed of ATG18, SAC/FIG4, FAB1 and VAC14.</text>
</comment>
<evidence type="ECO:0000256" key="3">
    <source>
        <dbReference type="ARBA" id="ARBA00022801"/>
    </source>
</evidence>
<comment type="subcellular location">
    <subcellularLocation>
        <location evidence="1">Vacuole membrane</location>
        <topology evidence="1">Peripheral membrane protein</topology>
    </subcellularLocation>
</comment>
<reference evidence="8" key="1">
    <citation type="submission" date="2020-06" db="EMBL/GenBank/DDBJ databases">
        <authorList>
            <person name="Li T."/>
            <person name="Hu X."/>
            <person name="Zhang T."/>
            <person name="Song X."/>
            <person name="Zhang H."/>
            <person name="Dai N."/>
            <person name="Sheng W."/>
            <person name="Hou X."/>
            <person name="Wei L."/>
        </authorList>
    </citation>
    <scope>NUCLEOTIDE SEQUENCE</scope>
    <source>
        <strain evidence="8">KEN8</strain>
        <tissue evidence="8">Leaf</tissue>
    </source>
</reference>
<name>A0AAW2NFX7_9LAMI</name>
<protein>
    <submittedName>
        <fullName evidence="8">Phosphoinositide phosphatase SAC2</fullName>
    </submittedName>
</protein>
<dbReference type="InterPro" id="IPR002013">
    <property type="entry name" value="SAC_dom"/>
</dbReference>
<evidence type="ECO:0000256" key="4">
    <source>
        <dbReference type="ARBA" id="ARBA00023136"/>
    </source>
</evidence>
<feature type="domain" description="SAC" evidence="7">
    <location>
        <begin position="139"/>
        <end position="528"/>
    </location>
</feature>
<accession>A0AAW2NFX7</accession>
<keyword evidence="2" id="KW-0926">Vacuole</keyword>
<comment type="caution">
    <text evidence="8">The sequence shown here is derived from an EMBL/GenBank/DDBJ whole genome shotgun (WGS) entry which is preliminary data.</text>
</comment>
<comment type="catalytic activity">
    <reaction evidence="5">
        <text>a 1,2-diacyl-sn-glycero-3-phospho-(1D-myo-inositol-3,5-bisphosphate) + H2O = a 1,2-diacyl-sn-glycero-3-phospho-(1D-myo-inositol-3-phosphate) + phosphate</text>
        <dbReference type="Rhea" id="RHEA:32955"/>
        <dbReference type="ChEBI" id="CHEBI:15377"/>
        <dbReference type="ChEBI" id="CHEBI:43474"/>
        <dbReference type="ChEBI" id="CHEBI:57923"/>
        <dbReference type="ChEBI" id="CHEBI:58088"/>
    </reaction>
</comment>
<dbReference type="PANTHER" id="PTHR45738:SF25">
    <property type="entry name" value="PHOSPHOINOSITIDE PHOSPHATASE SAC3-RELATED"/>
    <property type="match status" value="1"/>
</dbReference>
<sequence>MGSMALENEQQVRTNVESNYGSGGSYLQKFRLYETRSNFYMIGRDKNRTCWKVLKINRLEQSELAITEDSTTYSEIECYDLLKRIHEGNKSTGGLKFVTTCYGIVVYSVAKSEMIPIPNATVHSNMAYSKNENRYKKLLRNVDLTKDFFFSYSYHVMLSLQKNLSNHETGLILYETMFVWNEFLTRGIRNQLKNSIWTVALVYGFFKQVKLSINGRDFNLILIARRSRHYAGTRMIIVYVQILKTGVNEKGRVANDVETEQIVLDNAPEGSPIQISSVVQNRGSIPLFWSQETSRLNIKPDIILSKKDDKYEATKLHFENLVKRYGNPIIILNLIKTREKKPRESILRAEFAHAIEAINKDLTHENRLKFLHWDLSKYSRNKASNVLAYLVKVAANALDLTGFFYCQVLPSSSQLPCSNNCNGDFADEDLCNVTKDAQDDSTSGRDVNESHFLKPPVFQKGVLRTNCIDCLDRTNVAQYVYGLVALGHQLHALGYINVPSISLDSPLADDLMKTYEAMGDTLALQYGGSAAHNKIFSERRGQWKAATQSQELLRTLQRYYSNAYMDAEKQDAINVFLGHFQPQPGKPALWELDSDQHYNVGRRGSDFAEENARSIIKRSLSDGNILCDSNSPIDDAKVIQMDNSHRSLPAKMQGCNMGHSDSTPEFSTCESDISYSRYTPSMSRRQLFPDMQPEHYLENDSIYFVERGDSFNCSNFLDVDWLSSSGNSCEEDTYERSWLIGSPYVGLSSGEIKVEAGSSYRSGSSIKVYIVSFTTPILFVA</sequence>
<organism evidence="8">
    <name type="scientific">Sesamum calycinum</name>
    <dbReference type="NCBI Taxonomy" id="2727403"/>
    <lineage>
        <taxon>Eukaryota</taxon>
        <taxon>Viridiplantae</taxon>
        <taxon>Streptophyta</taxon>
        <taxon>Embryophyta</taxon>
        <taxon>Tracheophyta</taxon>
        <taxon>Spermatophyta</taxon>
        <taxon>Magnoliopsida</taxon>
        <taxon>eudicotyledons</taxon>
        <taxon>Gunneridae</taxon>
        <taxon>Pentapetalae</taxon>
        <taxon>asterids</taxon>
        <taxon>lamiids</taxon>
        <taxon>Lamiales</taxon>
        <taxon>Pedaliaceae</taxon>
        <taxon>Sesamum</taxon>
    </lineage>
</organism>
<evidence type="ECO:0000313" key="8">
    <source>
        <dbReference type="EMBL" id="KAL0341799.1"/>
    </source>
</evidence>
<evidence type="ECO:0000256" key="1">
    <source>
        <dbReference type="ARBA" id="ARBA00004148"/>
    </source>
</evidence>
<dbReference type="PANTHER" id="PTHR45738">
    <property type="entry name" value="POLYPHOSPHOINOSITIDE PHOSPHATASE"/>
    <property type="match status" value="1"/>
</dbReference>
<gene>
    <name evidence="8" type="ORF">Scaly_1842500</name>
</gene>
<dbReference type="Pfam" id="PF02383">
    <property type="entry name" value="Syja_N"/>
    <property type="match status" value="1"/>
</dbReference>